<dbReference type="SUPFAM" id="SSF46785">
    <property type="entry name" value="Winged helix' DNA-binding domain"/>
    <property type="match status" value="2"/>
</dbReference>
<dbReference type="Gene3D" id="1.10.10.10">
    <property type="entry name" value="Winged helix-like DNA-binding domain superfamily/Winged helix DNA-binding domain"/>
    <property type="match status" value="2"/>
</dbReference>
<dbReference type="InterPro" id="IPR001845">
    <property type="entry name" value="HTH_ArsR_DNA-bd_dom"/>
</dbReference>
<accession>A0A6C2U616</accession>
<dbReference type="EMBL" id="CAAHFG010000002">
    <property type="protein sequence ID" value="VGO15522.1"/>
    <property type="molecule type" value="Genomic_DNA"/>
</dbReference>
<dbReference type="PANTHER" id="PTHR33154">
    <property type="entry name" value="TRANSCRIPTIONAL REGULATOR, ARSR FAMILY"/>
    <property type="match status" value="1"/>
</dbReference>
<evidence type="ECO:0000256" key="3">
    <source>
        <dbReference type="ARBA" id="ARBA00023163"/>
    </source>
</evidence>
<dbReference type="SMART" id="SM00418">
    <property type="entry name" value="HTH_ARSR"/>
    <property type="match status" value="2"/>
</dbReference>
<dbReference type="PANTHER" id="PTHR33154:SF33">
    <property type="entry name" value="TRANSCRIPTIONAL REPRESSOR SDPR"/>
    <property type="match status" value="1"/>
</dbReference>
<reference evidence="5 6" key="1">
    <citation type="submission" date="2019-04" db="EMBL/GenBank/DDBJ databases">
        <authorList>
            <person name="Van Vliet M D."/>
        </authorList>
    </citation>
    <scope>NUCLEOTIDE SEQUENCE [LARGE SCALE GENOMIC DNA]</scope>
    <source>
        <strain evidence="5 6">F1</strain>
    </source>
</reference>
<dbReference type="InterPro" id="IPR051081">
    <property type="entry name" value="HTH_MetalResp_TranReg"/>
</dbReference>
<dbReference type="CDD" id="cd00090">
    <property type="entry name" value="HTH_ARSR"/>
    <property type="match status" value="1"/>
</dbReference>
<evidence type="ECO:0000256" key="2">
    <source>
        <dbReference type="ARBA" id="ARBA00023125"/>
    </source>
</evidence>
<evidence type="ECO:0000256" key="1">
    <source>
        <dbReference type="ARBA" id="ARBA00023015"/>
    </source>
</evidence>
<dbReference type="Pfam" id="PF01022">
    <property type="entry name" value="HTH_5"/>
    <property type="match status" value="1"/>
</dbReference>
<dbReference type="GO" id="GO:0003700">
    <property type="term" value="F:DNA-binding transcription factor activity"/>
    <property type="evidence" value="ECO:0007669"/>
    <property type="project" value="InterPro"/>
</dbReference>
<dbReference type="PROSITE" id="PS50987">
    <property type="entry name" value="HTH_ARSR_2"/>
    <property type="match status" value="1"/>
</dbReference>
<dbReference type="InterPro" id="IPR036388">
    <property type="entry name" value="WH-like_DNA-bd_sf"/>
</dbReference>
<dbReference type="GO" id="GO:0003677">
    <property type="term" value="F:DNA binding"/>
    <property type="evidence" value="ECO:0007669"/>
    <property type="project" value="UniProtKB-KW"/>
</dbReference>
<keyword evidence="2" id="KW-0238">DNA-binding</keyword>
<feature type="domain" description="HTH arsR-type" evidence="4">
    <location>
        <begin position="1"/>
        <end position="77"/>
    </location>
</feature>
<evidence type="ECO:0000259" key="4">
    <source>
        <dbReference type="PROSITE" id="PS50987"/>
    </source>
</evidence>
<protein>
    <recommendedName>
        <fullName evidence="4">HTH arsR-type domain-containing protein</fullName>
    </recommendedName>
</protein>
<sequence>MRLEMLSLLNGRPPMFVQAIGEQLGCSEDVASKQLQLLADGDFLSQERKGRFLFYSGMESDRLGCLVLEESLRDGADLGSIMKSLTAFTHERRILIVRELAKGARVFEELCGATGISLDAMKRHLRKLEGRGFVERRDGCWHGIARKDRLGKDLLRIVLD</sequence>
<evidence type="ECO:0000313" key="5">
    <source>
        <dbReference type="EMBL" id="VGO15522.1"/>
    </source>
</evidence>
<dbReference type="AlphaFoldDB" id="A0A6C2U616"/>
<gene>
    <name evidence="5" type="ORF">PDESU_04106</name>
</gene>
<proteinExistence type="predicted"/>
<name>A0A6C2U616_PONDE</name>
<dbReference type="InterPro" id="IPR011991">
    <property type="entry name" value="ArsR-like_HTH"/>
</dbReference>
<keyword evidence="3" id="KW-0804">Transcription</keyword>
<keyword evidence="6" id="KW-1185">Reference proteome</keyword>
<dbReference type="Proteomes" id="UP000366872">
    <property type="component" value="Unassembled WGS sequence"/>
</dbReference>
<dbReference type="InterPro" id="IPR036390">
    <property type="entry name" value="WH_DNA-bd_sf"/>
</dbReference>
<evidence type="ECO:0000313" key="6">
    <source>
        <dbReference type="Proteomes" id="UP000366872"/>
    </source>
</evidence>
<keyword evidence="1" id="KW-0805">Transcription regulation</keyword>
<organism evidence="5 6">
    <name type="scientific">Pontiella desulfatans</name>
    <dbReference type="NCBI Taxonomy" id="2750659"/>
    <lineage>
        <taxon>Bacteria</taxon>
        <taxon>Pseudomonadati</taxon>
        <taxon>Kiritimatiellota</taxon>
        <taxon>Kiritimatiellia</taxon>
        <taxon>Kiritimatiellales</taxon>
        <taxon>Pontiellaceae</taxon>
        <taxon>Pontiella</taxon>
    </lineage>
</organism>